<evidence type="ECO:0000313" key="1">
    <source>
        <dbReference type="EMBL" id="MPC41040.1"/>
    </source>
</evidence>
<comment type="caution">
    <text evidence="1">The sequence shown here is derived from an EMBL/GenBank/DDBJ whole genome shotgun (WGS) entry which is preliminary data.</text>
</comment>
<reference evidence="1 2" key="1">
    <citation type="submission" date="2019-05" db="EMBL/GenBank/DDBJ databases">
        <title>Another draft genome of Portunus trituberculatus and its Hox gene families provides insights of decapod evolution.</title>
        <authorList>
            <person name="Jeong J.-H."/>
            <person name="Song I."/>
            <person name="Kim S."/>
            <person name="Choi T."/>
            <person name="Kim D."/>
            <person name="Ryu S."/>
            <person name="Kim W."/>
        </authorList>
    </citation>
    <scope>NUCLEOTIDE SEQUENCE [LARGE SCALE GENOMIC DNA]</scope>
    <source>
        <tissue evidence="1">Muscle</tissue>
    </source>
</reference>
<dbReference type="EMBL" id="VSRR010004899">
    <property type="protein sequence ID" value="MPC41040.1"/>
    <property type="molecule type" value="Genomic_DNA"/>
</dbReference>
<dbReference type="Proteomes" id="UP000324222">
    <property type="component" value="Unassembled WGS sequence"/>
</dbReference>
<proteinExistence type="predicted"/>
<dbReference type="AlphaFoldDB" id="A0A5B7F122"/>
<organism evidence="1 2">
    <name type="scientific">Portunus trituberculatus</name>
    <name type="common">Swimming crab</name>
    <name type="synonym">Neptunus trituberculatus</name>
    <dbReference type="NCBI Taxonomy" id="210409"/>
    <lineage>
        <taxon>Eukaryota</taxon>
        <taxon>Metazoa</taxon>
        <taxon>Ecdysozoa</taxon>
        <taxon>Arthropoda</taxon>
        <taxon>Crustacea</taxon>
        <taxon>Multicrustacea</taxon>
        <taxon>Malacostraca</taxon>
        <taxon>Eumalacostraca</taxon>
        <taxon>Eucarida</taxon>
        <taxon>Decapoda</taxon>
        <taxon>Pleocyemata</taxon>
        <taxon>Brachyura</taxon>
        <taxon>Eubrachyura</taxon>
        <taxon>Portunoidea</taxon>
        <taxon>Portunidae</taxon>
        <taxon>Portuninae</taxon>
        <taxon>Portunus</taxon>
    </lineage>
</organism>
<keyword evidence="2" id="KW-1185">Reference proteome</keyword>
<sequence>MDGGTWACGCAGLAAAGGGWWARSASAQMSIKVMDAPEPPRFDVQHYQFTISEFAREAWK</sequence>
<evidence type="ECO:0000313" key="2">
    <source>
        <dbReference type="Proteomes" id="UP000324222"/>
    </source>
</evidence>
<name>A0A5B7F122_PORTR</name>
<gene>
    <name evidence="1" type="ORF">E2C01_034620</name>
</gene>
<accession>A0A5B7F122</accession>
<protein>
    <submittedName>
        <fullName evidence="1">Uncharacterized protein</fullName>
    </submittedName>
</protein>